<evidence type="ECO:0000256" key="6">
    <source>
        <dbReference type="ARBA" id="ARBA00022692"/>
    </source>
</evidence>
<dbReference type="Pfam" id="PF00406">
    <property type="entry name" value="ADK"/>
    <property type="match status" value="1"/>
</dbReference>
<dbReference type="GO" id="GO:0022857">
    <property type="term" value="F:transmembrane transporter activity"/>
    <property type="evidence" value="ECO:0007669"/>
    <property type="project" value="InterPro"/>
</dbReference>
<dbReference type="GO" id="GO:0005524">
    <property type="term" value="F:ATP binding"/>
    <property type="evidence" value="ECO:0007669"/>
    <property type="project" value="UniProtKB-KW"/>
</dbReference>
<feature type="transmembrane region" description="Helical" evidence="18">
    <location>
        <begin position="2126"/>
        <end position="2146"/>
    </location>
</feature>
<feature type="transmembrane region" description="Helical" evidence="18">
    <location>
        <begin position="1619"/>
        <end position="1642"/>
    </location>
</feature>
<keyword evidence="21" id="KW-1185">Reference proteome</keyword>
<dbReference type="OrthoDB" id="442176at2759"/>
<dbReference type="InterPro" id="IPR013806">
    <property type="entry name" value="Kringle-like"/>
</dbReference>
<dbReference type="InterPro" id="IPR006266">
    <property type="entry name" value="UMP_CMP_kinase"/>
</dbReference>
<name>A0A1Q9EAW4_SYMMI</name>
<dbReference type="GO" id="GO:0016020">
    <property type="term" value="C:membrane"/>
    <property type="evidence" value="ECO:0007669"/>
    <property type="project" value="UniProtKB-SubCell"/>
</dbReference>
<dbReference type="SUPFAM" id="SSF57440">
    <property type="entry name" value="Kringle-like"/>
    <property type="match status" value="1"/>
</dbReference>
<dbReference type="PANTHER" id="PTHR12385">
    <property type="entry name" value="CHOLINE TRANSPORTER-LIKE (SLC FAMILY 44)"/>
    <property type="match status" value="1"/>
</dbReference>
<dbReference type="SMART" id="SM00130">
    <property type="entry name" value="KR"/>
    <property type="match status" value="1"/>
</dbReference>
<dbReference type="InterPro" id="IPR000001">
    <property type="entry name" value="Kringle"/>
</dbReference>
<dbReference type="CDD" id="cd01428">
    <property type="entry name" value="ADK"/>
    <property type="match status" value="1"/>
</dbReference>
<evidence type="ECO:0000256" key="9">
    <source>
        <dbReference type="ARBA" id="ARBA00022840"/>
    </source>
</evidence>
<evidence type="ECO:0000256" key="4">
    <source>
        <dbReference type="ARBA" id="ARBA00022572"/>
    </source>
</evidence>
<protein>
    <submittedName>
        <fullName evidence="20">UMP-CMP kinase</fullName>
    </submittedName>
</protein>
<dbReference type="InterPro" id="IPR033690">
    <property type="entry name" value="Adenylat_kinase_CS"/>
</dbReference>
<keyword evidence="3" id="KW-0963">Cytoplasm</keyword>
<evidence type="ECO:0000313" key="21">
    <source>
        <dbReference type="Proteomes" id="UP000186817"/>
    </source>
</evidence>
<evidence type="ECO:0000256" key="5">
    <source>
        <dbReference type="ARBA" id="ARBA00022679"/>
    </source>
</evidence>
<dbReference type="Pfam" id="PF13207">
    <property type="entry name" value="AAA_17"/>
    <property type="match status" value="1"/>
</dbReference>
<evidence type="ECO:0000256" key="14">
    <source>
        <dbReference type="ARBA" id="ARBA00023180"/>
    </source>
</evidence>
<dbReference type="EMBL" id="LSRX01000208">
    <property type="protein sequence ID" value="OLQ04542.1"/>
    <property type="molecule type" value="Genomic_DNA"/>
</dbReference>
<keyword evidence="5" id="KW-0808">Transferase</keyword>
<dbReference type="PROSITE" id="PS00021">
    <property type="entry name" value="KRINGLE_1"/>
    <property type="match status" value="1"/>
</dbReference>
<evidence type="ECO:0000256" key="18">
    <source>
        <dbReference type="SAM" id="Phobius"/>
    </source>
</evidence>
<dbReference type="HAMAP" id="MF_00235">
    <property type="entry name" value="Adenylate_kinase_Adk"/>
    <property type="match status" value="1"/>
</dbReference>
<evidence type="ECO:0000256" key="16">
    <source>
        <dbReference type="ARBA" id="ARBA00048116"/>
    </source>
</evidence>
<keyword evidence="6 18" id="KW-0812">Transmembrane</keyword>
<dbReference type="Pfam" id="PF00051">
    <property type="entry name" value="Kringle"/>
    <property type="match status" value="1"/>
</dbReference>
<gene>
    <name evidence="20" type="primary">CMPK</name>
    <name evidence="20" type="ORF">AK812_SmicGene12367</name>
</gene>
<evidence type="ECO:0000256" key="15">
    <source>
        <dbReference type="ARBA" id="ARBA00023242"/>
    </source>
</evidence>
<dbReference type="GO" id="GO:0006207">
    <property type="term" value="P:'de novo' pyrimidine nucleobase biosynthetic process"/>
    <property type="evidence" value="ECO:0007669"/>
    <property type="project" value="InterPro"/>
</dbReference>
<dbReference type="Pfam" id="PF04515">
    <property type="entry name" value="Choline_transpo"/>
    <property type="match status" value="1"/>
</dbReference>
<dbReference type="GO" id="GO:0006221">
    <property type="term" value="P:pyrimidine nucleotide biosynthetic process"/>
    <property type="evidence" value="ECO:0007669"/>
    <property type="project" value="UniProtKB-KW"/>
</dbReference>
<keyword evidence="14" id="KW-0325">Glycoprotein</keyword>
<dbReference type="InterPro" id="IPR018056">
    <property type="entry name" value="Kringle_CS"/>
</dbReference>
<dbReference type="PANTHER" id="PTHR12385:SF14">
    <property type="entry name" value="CHOLINE TRANSPORTER-LIKE 2"/>
    <property type="match status" value="1"/>
</dbReference>
<evidence type="ECO:0000256" key="12">
    <source>
        <dbReference type="ARBA" id="ARBA00023136"/>
    </source>
</evidence>
<comment type="similarity">
    <text evidence="2">Belongs to the CTL (choline transporter-like) family.</text>
</comment>
<keyword evidence="9" id="KW-0067">ATP-binding</keyword>
<evidence type="ECO:0000256" key="1">
    <source>
        <dbReference type="ARBA" id="ARBA00004141"/>
    </source>
</evidence>
<keyword evidence="13" id="KW-1015">Disulfide bond</keyword>
<evidence type="ECO:0000256" key="10">
    <source>
        <dbReference type="ARBA" id="ARBA00022975"/>
    </source>
</evidence>
<comment type="catalytic activity">
    <reaction evidence="16">
        <text>UMP + ATP = UDP + ADP</text>
        <dbReference type="Rhea" id="RHEA:24400"/>
        <dbReference type="ChEBI" id="CHEBI:30616"/>
        <dbReference type="ChEBI" id="CHEBI:57865"/>
        <dbReference type="ChEBI" id="CHEBI:58223"/>
        <dbReference type="ChEBI" id="CHEBI:456216"/>
        <dbReference type="EC" id="2.7.4.14"/>
    </reaction>
</comment>
<feature type="transmembrane region" description="Helical" evidence="18">
    <location>
        <begin position="1505"/>
        <end position="1531"/>
    </location>
</feature>
<feature type="transmembrane region" description="Helical" evidence="18">
    <location>
        <begin position="1801"/>
        <end position="1819"/>
    </location>
</feature>
<keyword evidence="8 20" id="KW-0418">Kinase</keyword>
<evidence type="ECO:0000256" key="8">
    <source>
        <dbReference type="ARBA" id="ARBA00022777"/>
    </source>
</evidence>
<dbReference type="CDD" id="cd00108">
    <property type="entry name" value="KR"/>
    <property type="match status" value="1"/>
</dbReference>
<dbReference type="PROSITE" id="PS00113">
    <property type="entry name" value="ADENYLATE_KINASE"/>
    <property type="match status" value="1"/>
</dbReference>
<dbReference type="SUPFAM" id="SSF52540">
    <property type="entry name" value="P-loop containing nucleoside triphosphate hydrolases"/>
    <property type="match status" value="2"/>
</dbReference>
<dbReference type="PRINTS" id="PR00094">
    <property type="entry name" value="ADENYLTKNASE"/>
</dbReference>
<proteinExistence type="inferred from homology"/>
<keyword evidence="12 18" id="KW-0472">Membrane</keyword>
<evidence type="ECO:0000256" key="17">
    <source>
        <dbReference type="SAM" id="MobiDB-lite"/>
    </source>
</evidence>
<feature type="region of interest" description="Disordered" evidence="17">
    <location>
        <begin position="423"/>
        <end position="445"/>
    </location>
</feature>
<accession>A0A1Q9EAW4</accession>
<evidence type="ECO:0000313" key="20">
    <source>
        <dbReference type="EMBL" id="OLQ04542.1"/>
    </source>
</evidence>
<keyword evidence="4" id="KW-0420">Kringle</keyword>
<comment type="subcellular location">
    <subcellularLocation>
        <location evidence="1">Membrane</location>
        <topology evidence="1">Multi-pass membrane protein</topology>
    </subcellularLocation>
</comment>
<dbReference type="GO" id="GO:0019205">
    <property type="term" value="F:nucleobase-containing compound kinase activity"/>
    <property type="evidence" value="ECO:0007669"/>
    <property type="project" value="InterPro"/>
</dbReference>
<evidence type="ECO:0000256" key="2">
    <source>
        <dbReference type="ARBA" id="ARBA00007168"/>
    </source>
</evidence>
<organism evidence="20 21">
    <name type="scientific">Symbiodinium microadriaticum</name>
    <name type="common">Dinoflagellate</name>
    <name type="synonym">Zooxanthella microadriatica</name>
    <dbReference type="NCBI Taxonomy" id="2951"/>
    <lineage>
        <taxon>Eukaryota</taxon>
        <taxon>Sar</taxon>
        <taxon>Alveolata</taxon>
        <taxon>Dinophyceae</taxon>
        <taxon>Suessiales</taxon>
        <taxon>Symbiodiniaceae</taxon>
        <taxon>Symbiodinium</taxon>
    </lineage>
</organism>
<evidence type="ECO:0000256" key="11">
    <source>
        <dbReference type="ARBA" id="ARBA00022989"/>
    </source>
</evidence>
<keyword evidence="11 18" id="KW-1133">Transmembrane helix</keyword>
<comment type="caution">
    <text evidence="20">The sequence shown here is derived from an EMBL/GenBank/DDBJ whole genome shotgun (WGS) entry which is preliminary data.</text>
</comment>
<evidence type="ECO:0000256" key="13">
    <source>
        <dbReference type="ARBA" id="ARBA00023157"/>
    </source>
</evidence>
<keyword evidence="7" id="KW-0547">Nucleotide-binding</keyword>
<dbReference type="InterPro" id="IPR007603">
    <property type="entry name" value="Choline_transptr-like"/>
</dbReference>
<dbReference type="PROSITE" id="PS50070">
    <property type="entry name" value="KRINGLE_2"/>
    <property type="match status" value="1"/>
</dbReference>
<dbReference type="InterPro" id="IPR038178">
    <property type="entry name" value="Kringle_sf"/>
</dbReference>
<dbReference type="NCBIfam" id="TIGR01359">
    <property type="entry name" value="UMP_CMP_kin_fam"/>
    <property type="match status" value="1"/>
</dbReference>
<dbReference type="Gene3D" id="2.40.20.10">
    <property type="entry name" value="Plasminogen Kringle 4"/>
    <property type="match status" value="1"/>
</dbReference>
<sequence>MANLVRHPPRLIRPEASLPAPSREQVDRYLALLTCENAEVLRSPDFPVTATSAFTSRSVAQSAGNLAAGVLEALARIPSQLEAFQEEDSVPSGHAAPRPADVALKAVHMEAADADHLLPKRRESRRLSLASNVSDIFADAAEQADNLDKAQQPQVASSVQALLGSLEALAEAASQLILASEVEEAVQLLEQAFADVESDDQMDEVALARVGVQVLLCAGLSQAARHPEALDVAQNASEAADFVVSELYEKARRPSIDSDKGSQVSRTMLERAVEIAVQARQCQALELEYTGPRGASKMEFWERLRQLHEQSLSLAQALPHHSSVRLRAAQAKREWQIRAAEATLPKAPLASSSSGQNSSLQVWRSILGPPPKCAVRRSDAGAGLPKHQRMHLGNATPIWVCWGEKPLKDMSVSCTSCHVSSASLTSTDKGLGESASAPELGSWSPSDTCSSMGVKPWSKHPLPAGDLYVCTSPRRAQLPRTPNWASTRRVPVLFSVQGTKGKASWALRSSKKKNRDVNDDKRMNAFEDWRKNGSGPKMRLIDQVLQTDSGIQHFQENLKSQSYRFKNFWLKDMVTEDELFSDRTFFSSEGLRVLKKNPQRQQRATSPIKSKAKQLFQHYDIPCPNISDLSGLHSEVKGYSELLERSQEKASSLGVQTYVRKGGRRMSINQFDALKDILTKHRRFREDPSAVISVILAAFSQLTGKSRETVAPTDAAEFVRFCVAFRIHCYFEVSLIPEVGPSAGRPSVVFVLGGPGAGKGTQCARISETFGYRHLSAGDLLREERSRPGSEYGELIESYIKEGQLVPVEITVKLLKQAMEKHGWAQGKFLIDGFPRSFDNMDGWDKVIGDSAEVQFALFFDCSEAVMEARILERGKTSGRADDNAEAIRKRLRTFKQPPRPEREGRAFADLRLSAAGCWRYSGAPGAGARRSPVMGSCCCSRDDEAKAEQKFGKGGEKDVSGGPVKNRHCTDVLCCIIFVLHWFGFAAIVFAGYADGNPSKLYLPRDFKGDYCDLEEYQGVKKLLRTLNVSATVDEVAKQLICSTAAEDALVTILSSADLDDYRCACCKLPCASCQASLGLQDIEDPAAAASSIGSRMSEFTDPSKAAALFSSGSANAVSFDAEAIWGEMTKFMVAVCLNQTSCAAPAVNDSSVPGLRSYVYSPTPTAAWKFAWDTLASNPSVPASLQDTINNEFTFTALPLEACPYHERYCIPFPGVAFRDAPFDRCMPKVDTGVAAVLGDALTSTLEGAGEQAMRIIESQAGVFSELMATMDAFLVVGFFSFILGLVFLASLRFLVGVVVWCSIFLVTAALAFGGLVVFIRSFQCQGAGLLETGLETSSALVSTAVVAVSNAVSGTVARSEALSGNGSDYRGAQRFTRSLYTCQRWDHDSPHNISYDLAAYPELEENFCRNPDGAATTIWCFTTDKNKKWELCNPVGVTLGECNKGFAIEDTGIREFVRVLAYIIWGLGVIWIIAVCFLQKRIRLAIGVNKVAASFVASNPTILAVPIVQILIGFAWILIWIVCASFLLSQVPEDYTPTEAFATYEEAWGNDTTPGLCTDKWPQSTVWKYEGNVSAANDTCTGVFGDTTGLVPRCWRCSPPRYTFDSKFAAAFFSLLWNNAFLVALGQLIVAFACAQWFFTIDERRGKEPVIRGAVWSSFRYHLGTLAFGAFILALVQFIRYLCKYFEKQAAAQKNRVMVIVLKVLGCIIWCVEKCIKFLNKNAYIQADEQRQVALMGTNFCTSAKNAFQLIIRNMFRFGVVAILGTVIHYIGWTVIFVGTTVIGYFIFDAFHPSEDPLLPLLTYAATGYIVAHLYMNVFGLAVDTSLQCFIAAEEMGCAEERAVMESNSSRIFVALPCESRLEEYVPGPLKSLVDSNPGKKKWKMFGSSKVEPQPETVPVSAPEESVPVAEHLKSKGLLRQVQCEKAVEEVWKDVRGLFGPSVVFVLGGPGAGKGTLCSQIVQACGYQHLSAGDLLREERKRPGSQTGELIENHIKVQLKPGASFSVAFVSHFHGSGAHLVIPGSPDLCCVALRVPEILRSPREPVWLSDIAFYTFGFFLKEIGPLIRQQRDRVLIFLMYLDLNGNLLRGSLKLLLEQMHMMVEEAHLVVPYQATVVQVNVPFLNAVFQVVIVFHILTWATCLSKKMMDKGREVSWSSLSLNQKKEFDASMAKEISNVLRNCPSELFQFLAPE</sequence>
<evidence type="ECO:0000256" key="7">
    <source>
        <dbReference type="ARBA" id="ARBA00022741"/>
    </source>
</evidence>
<keyword evidence="15" id="KW-0539">Nucleus</keyword>
<dbReference type="Proteomes" id="UP000186817">
    <property type="component" value="Unassembled WGS sequence"/>
</dbReference>
<feature type="transmembrane region" description="Helical" evidence="18">
    <location>
        <begin position="1275"/>
        <end position="1294"/>
    </location>
</feature>
<feature type="transmembrane region" description="Helical" evidence="18">
    <location>
        <begin position="1300"/>
        <end position="1322"/>
    </location>
</feature>
<dbReference type="Gene3D" id="3.40.50.300">
    <property type="entry name" value="P-loop containing nucleotide triphosphate hydrolases"/>
    <property type="match status" value="2"/>
</dbReference>
<dbReference type="InterPro" id="IPR000850">
    <property type="entry name" value="Adenylat/UMP-CMP_kin"/>
</dbReference>
<feature type="domain" description="Kringle" evidence="19">
    <location>
        <begin position="1363"/>
        <end position="1445"/>
    </location>
</feature>
<evidence type="ECO:0000256" key="3">
    <source>
        <dbReference type="ARBA" id="ARBA00022490"/>
    </source>
</evidence>
<dbReference type="GO" id="GO:0016776">
    <property type="term" value="F:phosphotransferase activity, phosphate group as acceptor"/>
    <property type="evidence" value="ECO:0007669"/>
    <property type="project" value="InterPro"/>
</dbReference>
<feature type="transmembrane region" description="Helical" evidence="18">
    <location>
        <begin position="1662"/>
        <end position="1682"/>
    </location>
</feature>
<feature type="transmembrane region" description="Helical" evidence="18">
    <location>
        <begin position="1761"/>
        <end position="1789"/>
    </location>
</feature>
<feature type="transmembrane region" description="Helical" evidence="18">
    <location>
        <begin position="1462"/>
        <end position="1485"/>
    </location>
</feature>
<reference evidence="20 21" key="1">
    <citation type="submission" date="2016-02" db="EMBL/GenBank/DDBJ databases">
        <title>Genome analysis of coral dinoflagellate symbionts highlights evolutionary adaptations to a symbiotic lifestyle.</title>
        <authorList>
            <person name="Aranda M."/>
            <person name="Li Y."/>
            <person name="Liew Y.J."/>
            <person name="Baumgarten S."/>
            <person name="Simakov O."/>
            <person name="Wilson M."/>
            <person name="Piel J."/>
            <person name="Ashoor H."/>
            <person name="Bougouffa S."/>
            <person name="Bajic V.B."/>
            <person name="Ryu T."/>
            <person name="Ravasi T."/>
            <person name="Bayer T."/>
            <person name="Micklem G."/>
            <person name="Kim H."/>
            <person name="Bhak J."/>
            <person name="Lajeunesse T.C."/>
            <person name="Voolstra C.R."/>
        </authorList>
    </citation>
    <scope>NUCLEOTIDE SEQUENCE [LARGE SCALE GENOMIC DNA]</scope>
    <source>
        <strain evidence="20 21">CCMP2467</strain>
    </source>
</reference>
<evidence type="ECO:0000259" key="19">
    <source>
        <dbReference type="PROSITE" id="PS50070"/>
    </source>
</evidence>
<dbReference type="GO" id="GO:0009123">
    <property type="term" value="P:nucleoside monophosphate metabolic process"/>
    <property type="evidence" value="ECO:0007669"/>
    <property type="project" value="UniProtKB-ARBA"/>
</dbReference>
<dbReference type="InterPro" id="IPR027417">
    <property type="entry name" value="P-loop_NTPase"/>
</dbReference>
<keyword evidence="10" id="KW-0665">Pyrimidine biosynthesis</keyword>